<name>A0ACB8AHE3_9AGAM</name>
<dbReference type="EMBL" id="MU267644">
    <property type="protein sequence ID" value="KAH7912746.1"/>
    <property type="molecule type" value="Genomic_DNA"/>
</dbReference>
<dbReference type="Proteomes" id="UP000790377">
    <property type="component" value="Unassembled WGS sequence"/>
</dbReference>
<keyword evidence="2" id="KW-1185">Reference proteome</keyword>
<sequence>MSSRSDLLTASFMVILSVVSILFTFTLVGVTRDIVFAVSLDGSNTKSGVQKNHYTFEGDDFPEVLPIELQPVEMVVEESVHFDLLSPEARLEWLATSPPGTGSIRMGKDNRSFFVSMFHQVHCLRYFRQALNGHPEEEHVHHCLNYLRQWTLCQADLTLESGDFISRNFTLQRQGETHVCRDWNTVFDEVSVNWVEWNKVLSDLVHNHASNESSSFTSNHGH</sequence>
<proteinExistence type="predicted"/>
<gene>
    <name evidence="1" type="ORF">BJ138DRAFT_1112043</name>
</gene>
<organism evidence="1 2">
    <name type="scientific">Hygrophoropsis aurantiaca</name>
    <dbReference type="NCBI Taxonomy" id="72124"/>
    <lineage>
        <taxon>Eukaryota</taxon>
        <taxon>Fungi</taxon>
        <taxon>Dikarya</taxon>
        <taxon>Basidiomycota</taxon>
        <taxon>Agaricomycotina</taxon>
        <taxon>Agaricomycetes</taxon>
        <taxon>Agaricomycetidae</taxon>
        <taxon>Boletales</taxon>
        <taxon>Coniophorineae</taxon>
        <taxon>Hygrophoropsidaceae</taxon>
        <taxon>Hygrophoropsis</taxon>
    </lineage>
</organism>
<accession>A0ACB8AHE3</accession>
<reference evidence="1" key="1">
    <citation type="journal article" date="2021" name="New Phytol.">
        <title>Evolutionary innovations through gain and loss of genes in the ectomycorrhizal Boletales.</title>
        <authorList>
            <person name="Wu G."/>
            <person name="Miyauchi S."/>
            <person name="Morin E."/>
            <person name="Kuo A."/>
            <person name="Drula E."/>
            <person name="Varga T."/>
            <person name="Kohler A."/>
            <person name="Feng B."/>
            <person name="Cao Y."/>
            <person name="Lipzen A."/>
            <person name="Daum C."/>
            <person name="Hundley H."/>
            <person name="Pangilinan J."/>
            <person name="Johnson J."/>
            <person name="Barry K."/>
            <person name="LaButti K."/>
            <person name="Ng V."/>
            <person name="Ahrendt S."/>
            <person name="Min B."/>
            <person name="Choi I.G."/>
            <person name="Park H."/>
            <person name="Plett J.M."/>
            <person name="Magnuson J."/>
            <person name="Spatafora J.W."/>
            <person name="Nagy L.G."/>
            <person name="Henrissat B."/>
            <person name="Grigoriev I.V."/>
            <person name="Yang Z.L."/>
            <person name="Xu J."/>
            <person name="Martin F.M."/>
        </authorList>
    </citation>
    <scope>NUCLEOTIDE SEQUENCE</scope>
    <source>
        <strain evidence="1">ATCC 28755</strain>
    </source>
</reference>
<protein>
    <submittedName>
        <fullName evidence="1">Uncharacterized protein</fullName>
    </submittedName>
</protein>
<evidence type="ECO:0000313" key="1">
    <source>
        <dbReference type="EMBL" id="KAH7912746.1"/>
    </source>
</evidence>
<evidence type="ECO:0000313" key="2">
    <source>
        <dbReference type="Proteomes" id="UP000790377"/>
    </source>
</evidence>
<comment type="caution">
    <text evidence="1">The sequence shown here is derived from an EMBL/GenBank/DDBJ whole genome shotgun (WGS) entry which is preliminary data.</text>
</comment>